<dbReference type="NCBIfam" id="TIGR00522">
    <property type="entry name" value="dph5"/>
    <property type="match status" value="1"/>
</dbReference>
<sequence length="253" mass="27518">MLYIVGIGLSPGHLTQEALEAFRASESVYLDGYTSAYSSGGPEGLEKAAGKAVEVLDRKAVEEEFAKILEEAKGKNVALAVYGNPLNATTHIQLLLDARKAGVKAAAIAGISIFDFMAFTGLERYKFGRTTSIVFHEDNYEPEGFYDAILENKKLGLHTMCLLDVRNEEGRMMGITHAISLLERIEERREKSVLSESIAVGMAGMGSSAQQVRAGTMEQLKSCGFTAYPQSLIVCGKLNEKEIEALRELSGLE</sequence>
<dbReference type="EMBL" id="JACQPB010000005">
    <property type="protein sequence ID" value="MBI4209973.1"/>
    <property type="molecule type" value="Genomic_DNA"/>
</dbReference>
<dbReference type="GO" id="GO:0004164">
    <property type="term" value="F:diphthine synthase activity"/>
    <property type="evidence" value="ECO:0007669"/>
    <property type="project" value="UniProtKB-EC"/>
</dbReference>
<dbReference type="InterPro" id="IPR035996">
    <property type="entry name" value="4pyrrol_Methylase_sf"/>
</dbReference>
<evidence type="ECO:0000256" key="3">
    <source>
        <dbReference type="ARBA" id="ARBA00022603"/>
    </source>
</evidence>
<evidence type="ECO:0000256" key="5">
    <source>
        <dbReference type="ARBA" id="ARBA00022691"/>
    </source>
</evidence>
<proteinExistence type="inferred from homology"/>
<dbReference type="SUPFAM" id="SSF53790">
    <property type="entry name" value="Tetrapyrrole methylase"/>
    <property type="match status" value="1"/>
</dbReference>
<feature type="binding site" evidence="6">
    <location>
        <position position="9"/>
    </location>
    <ligand>
        <name>S-adenosyl-L-methionine</name>
        <dbReference type="ChEBI" id="CHEBI:59789"/>
    </ligand>
</feature>
<organism evidence="8 9">
    <name type="scientific">Candidatus Iainarchaeum sp</name>
    <dbReference type="NCBI Taxonomy" id="3101447"/>
    <lineage>
        <taxon>Archaea</taxon>
        <taxon>Candidatus Iainarchaeota</taxon>
        <taxon>Candidatus Iainarchaeia</taxon>
        <taxon>Candidatus Iainarchaeales</taxon>
        <taxon>Candidatus Iainarchaeaceae</taxon>
        <taxon>Candidatus Iainarchaeum</taxon>
    </lineage>
</organism>
<evidence type="ECO:0000256" key="4">
    <source>
        <dbReference type="ARBA" id="ARBA00022679"/>
    </source>
</evidence>
<evidence type="ECO:0000259" key="7">
    <source>
        <dbReference type="Pfam" id="PF00590"/>
    </source>
</evidence>
<keyword evidence="5 6" id="KW-0949">S-adenosyl-L-methionine</keyword>
<evidence type="ECO:0000256" key="6">
    <source>
        <dbReference type="PIRSR" id="PIRSR036432-1"/>
    </source>
</evidence>
<accession>A0A8T3YI85</accession>
<comment type="pathway">
    <text evidence="1">Protein modification; peptidyl-diphthamide biosynthesis.</text>
</comment>
<dbReference type="InterPro" id="IPR014777">
    <property type="entry name" value="4pyrrole_Mease_sub1"/>
</dbReference>
<comment type="caution">
    <text evidence="8">The sequence shown here is derived from an EMBL/GenBank/DDBJ whole genome shotgun (WGS) entry which is preliminary data.</text>
</comment>
<feature type="binding site" evidence="6">
    <location>
        <position position="163"/>
    </location>
    <ligand>
        <name>S-adenosyl-L-methionine</name>
        <dbReference type="ChEBI" id="CHEBI:59789"/>
    </ligand>
</feature>
<reference evidence="8" key="1">
    <citation type="submission" date="2020-07" db="EMBL/GenBank/DDBJ databases">
        <title>Huge and variable diversity of episymbiotic CPR bacteria and DPANN archaea in groundwater ecosystems.</title>
        <authorList>
            <person name="He C.Y."/>
            <person name="Keren R."/>
            <person name="Whittaker M."/>
            <person name="Farag I.F."/>
            <person name="Doudna J."/>
            <person name="Cate J.H.D."/>
            <person name="Banfield J.F."/>
        </authorList>
    </citation>
    <scope>NUCLEOTIDE SEQUENCE</scope>
    <source>
        <strain evidence="8">NC_groundwater_1296_Ag_S-0.2um_52_80</strain>
    </source>
</reference>
<dbReference type="Proteomes" id="UP000732298">
    <property type="component" value="Unassembled WGS sequence"/>
</dbReference>
<name>A0A8T3YI85_9ARCH</name>
<protein>
    <submittedName>
        <fullName evidence="8">Diphthine synthase</fullName>
        <ecNumber evidence="8">2.1.1.98</ecNumber>
    </submittedName>
</protein>
<feature type="binding site" evidence="6">
    <location>
        <position position="205"/>
    </location>
    <ligand>
        <name>S-adenosyl-L-methionine</name>
        <dbReference type="ChEBI" id="CHEBI:59789"/>
    </ligand>
</feature>
<feature type="binding site" evidence="6">
    <location>
        <position position="230"/>
    </location>
    <ligand>
        <name>S-adenosyl-L-methionine</name>
        <dbReference type="ChEBI" id="CHEBI:59789"/>
    </ligand>
</feature>
<dbReference type="CDD" id="cd11647">
    <property type="entry name" value="DHP5_DphB"/>
    <property type="match status" value="1"/>
</dbReference>
<dbReference type="PANTHER" id="PTHR10882:SF0">
    <property type="entry name" value="DIPHTHINE METHYL ESTER SYNTHASE"/>
    <property type="match status" value="1"/>
</dbReference>
<keyword evidence="3 8" id="KW-0489">Methyltransferase</keyword>
<evidence type="ECO:0000313" key="9">
    <source>
        <dbReference type="Proteomes" id="UP000732298"/>
    </source>
</evidence>
<gene>
    <name evidence="8" type="primary">dph5</name>
    <name evidence="8" type="ORF">HY544_00505</name>
</gene>
<dbReference type="PANTHER" id="PTHR10882">
    <property type="entry name" value="DIPHTHINE SYNTHASE"/>
    <property type="match status" value="1"/>
</dbReference>
<dbReference type="InterPro" id="IPR014776">
    <property type="entry name" value="4pyrrole_Mease_sub2"/>
</dbReference>
<evidence type="ECO:0000256" key="1">
    <source>
        <dbReference type="ARBA" id="ARBA00005156"/>
    </source>
</evidence>
<comment type="similarity">
    <text evidence="2">Belongs to the diphthine synthase family.</text>
</comment>
<evidence type="ECO:0000256" key="2">
    <source>
        <dbReference type="ARBA" id="ARBA00006729"/>
    </source>
</evidence>
<dbReference type="Pfam" id="PF00590">
    <property type="entry name" value="TP_methylase"/>
    <property type="match status" value="1"/>
</dbReference>
<dbReference type="AlphaFoldDB" id="A0A8T3YI85"/>
<dbReference type="EC" id="2.1.1.98" evidence="8"/>
<keyword evidence="4 8" id="KW-0808">Transferase</keyword>
<dbReference type="GO" id="GO:0032259">
    <property type="term" value="P:methylation"/>
    <property type="evidence" value="ECO:0007669"/>
    <property type="project" value="UniProtKB-KW"/>
</dbReference>
<dbReference type="PIRSF" id="PIRSF036432">
    <property type="entry name" value="Diphthine_synth"/>
    <property type="match status" value="1"/>
</dbReference>
<dbReference type="GO" id="GO:0017183">
    <property type="term" value="P:protein histidyl modification to diphthamide"/>
    <property type="evidence" value="ECO:0007669"/>
    <property type="project" value="InterPro"/>
</dbReference>
<dbReference type="Gene3D" id="3.40.1010.10">
    <property type="entry name" value="Cobalt-precorrin-4 Transmethylase, Domain 1"/>
    <property type="match status" value="1"/>
</dbReference>
<dbReference type="InterPro" id="IPR004551">
    <property type="entry name" value="Dphthn_synthase"/>
</dbReference>
<feature type="binding site" evidence="6">
    <location>
        <begin position="112"/>
        <end position="113"/>
    </location>
    <ligand>
        <name>S-adenosyl-L-methionine</name>
        <dbReference type="ChEBI" id="CHEBI:59789"/>
    </ligand>
</feature>
<dbReference type="InterPro" id="IPR000878">
    <property type="entry name" value="4pyrrol_Mease"/>
</dbReference>
<dbReference type="Gene3D" id="3.30.950.10">
    <property type="entry name" value="Methyltransferase, Cobalt-precorrin-4 Transmethylase, Domain 2"/>
    <property type="match status" value="1"/>
</dbReference>
<feature type="domain" description="Tetrapyrrole methylase" evidence="7">
    <location>
        <begin position="1"/>
        <end position="220"/>
    </location>
</feature>
<evidence type="ECO:0000313" key="8">
    <source>
        <dbReference type="EMBL" id="MBI4209973.1"/>
    </source>
</evidence>